<dbReference type="Proteomes" id="UP001054811">
    <property type="component" value="Chromosome"/>
</dbReference>
<dbReference type="Pfam" id="PF05199">
    <property type="entry name" value="GMC_oxred_C"/>
    <property type="match status" value="1"/>
</dbReference>
<name>A0ABY5NI93_9MICO</name>
<dbReference type="InterPro" id="IPR012132">
    <property type="entry name" value="GMC_OxRdtase"/>
</dbReference>
<dbReference type="Gene3D" id="3.30.410.40">
    <property type="match status" value="1"/>
</dbReference>
<sequence length="152" mass="15867">MRVLLGQPIARGRVGIGPGPAVCYGYLTDGRDIRALRDGVRLAAQVLRSPEMAEVVADATIPAWVDAAADPGAEDAERWLRDRLATALHSCGTARMGAADDPDAVADAHGRVHGTTGLRIADASLVPVVPTRGTALLAVMLGERIAELIAQE</sequence>
<gene>
    <name evidence="3" type="ORF">L2X98_31140</name>
</gene>
<feature type="domain" description="Glucose-methanol-choline oxidoreductase C-terminal" evidence="2">
    <location>
        <begin position="20"/>
        <end position="142"/>
    </location>
</feature>
<accession>A0ABY5NI93</accession>
<dbReference type="SUPFAM" id="SSF51905">
    <property type="entry name" value="FAD/NAD(P)-binding domain"/>
    <property type="match status" value="1"/>
</dbReference>
<dbReference type="InterPro" id="IPR036188">
    <property type="entry name" value="FAD/NAD-bd_sf"/>
</dbReference>
<evidence type="ECO:0000259" key="2">
    <source>
        <dbReference type="Pfam" id="PF05199"/>
    </source>
</evidence>
<protein>
    <submittedName>
        <fullName evidence="3">GMC oxidoreductase</fullName>
    </submittedName>
</protein>
<dbReference type="InterPro" id="IPR007867">
    <property type="entry name" value="GMC_OxRtase_C"/>
</dbReference>
<dbReference type="PANTHER" id="PTHR11552:SF147">
    <property type="entry name" value="CHOLINE DEHYDROGENASE, MITOCHONDRIAL"/>
    <property type="match status" value="1"/>
</dbReference>
<dbReference type="EMBL" id="CP091139">
    <property type="protein sequence ID" value="UUT34868.1"/>
    <property type="molecule type" value="Genomic_DNA"/>
</dbReference>
<keyword evidence="4" id="KW-1185">Reference proteome</keyword>
<evidence type="ECO:0000313" key="4">
    <source>
        <dbReference type="Proteomes" id="UP001054811"/>
    </source>
</evidence>
<comment type="similarity">
    <text evidence="1">Belongs to the GMC oxidoreductase family.</text>
</comment>
<evidence type="ECO:0000313" key="3">
    <source>
        <dbReference type="EMBL" id="UUT34868.1"/>
    </source>
</evidence>
<proteinExistence type="inferred from homology"/>
<dbReference type="PANTHER" id="PTHR11552">
    <property type="entry name" value="GLUCOSE-METHANOL-CHOLINE GMC OXIDOREDUCTASE"/>
    <property type="match status" value="1"/>
</dbReference>
<dbReference type="SUPFAM" id="SSF54373">
    <property type="entry name" value="FAD-linked reductases, C-terminal domain"/>
    <property type="match status" value="1"/>
</dbReference>
<evidence type="ECO:0000256" key="1">
    <source>
        <dbReference type="ARBA" id="ARBA00010790"/>
    </source>
</evidence>
<reference evidence="3" key="1">
    <citation type="submission" date="2022-01" db="EMBL/GenBank/DDBJ databases">
        <title>Microbacterium eymi and Microbacterium rhizovicinus sp. nov., isolated from the rhizospheric soil of Elymus tsukushiensis, a plant native to the Dokdo Islands, Republic of Korea.</title>
        <authorList>
            <person name="Hwang Y.J."/>
        </authorList>
    </citation>
    <scope>NUCLEOTIDE SEQUENCE</scope>
    <source>
        <strain evidence="3">KUDC0405</strain>
    </source>
</reference>
<dbReference type="Gene3D" id="3.50.50.60">
    <property type="entry name" value="FAD/NAD(P)-binding domain"/>
    <property type="match status" value="1"/>
</dbReference>
<organism evidence="3 4">
    <name type="scientific">Microbacterium elymi</name>
    <dbReference type="NCBI Taxonomy" id="2909587"/>
    <lineage>
        <taxon>Bacteria</taxon>
        <taxon>Bacillati</taxon>
        <taxon>Actinomycetota</taxon>
        <taxon>Actinomycetes</taxon>
        <taxon>Micrococcales</taxon>
        <taxon>Microbacteriaceae</taxon>
        <taxon>Microbacterium</taxon>
    </lineage>
</organism>
<dbReference type="RefSeq" id="WP_259611400.1">
    <property type="nucleotide sequence ID" value="NZ_CP091139.2"/>
</dbReference>